<keyword evidence="3" id="KW-1185">Reference proteome</keyword>
<dbReference type="GO" id="GO:0016491">
    <property type="term" value="F:oxidoreductase activity"/>
    <property type="evidence" value="ECO:0007669"/>
    <property type="project" value="UniProtKB-KW"/>
</dbReference>
<dbReference type="PRINTS" id="PR00081">
    <property type="entry name" value="GDHRDH"/>
</dbReference>
<dbReference type="InterPro" id="IPR036291">
    <property type="entry name" value="NAD(P)-bd_dom_sf"/>
</dbReference>
<dbReference type="InterPro" id="IPR002347">
    <property type="entry name" value="SDR_fam"/>
</dbReference>
<evidence type="ECO:0000313" key="2">
    <source>
        <dbReference type="EMBL" id="QSB16656.1"/>
    </source>
</evidence>
<dbReference type="Gene3D" id="3.40.50.720">
    <property type="entry name" value="NAD(P)-binding Rossmann-like Domain"/>
    <property type="match status" value="1"/>
</dbReference>
<sequence>MKTAIVTGATSGLGLVTARALVRLGMRVVLPARDPARAARAVDRITAGVPDASVEAHTLDLADLRTVRRFAETFEAEHGQLDLLVNNAGIMWGPRTETADGFEAQLGINHLGHFALTGLLLPLLHRAPAGRVVTVGSMEHLRGVIDFDDLQLVRGYHPRRAYQRAKLANVMFGLELDRRLRRAQSPVRSVLAHPGAAATGLQTRTTARRFRPLAEMWNRVLLQTPEQGARAQIQAALDSDIAGGSYIGPTRLMELRGPVGDARIAPAARDLTHCERLWAVSEELVEG</sequence>
<accession>A0A895YPJ9</accession>
<dbReference type="NCBIfam" id="NF004846">
    <property type="entry name" value="PRK06197.1"/>
    <property type="match status" value="1"/>
</dbReference>
<protein>
    <submittedName>
        <fullName evidence="2">SDR family NAD(P)-dependent oxidoreductase</fullName>
    </submittedName>
</protein>
<dbReference type="PANTHER" id="PTHR43157:SF31">
    <property type="entry name" value="PHOSPHATIDYLINOSITOL-GLYCAN BIOSYNTHESIS CLASS F PROTEIN"/>
    <property type="match status" value="1"/>
</dbReference>
<dbReference type="PANTHER" id="PTHR43157">
    <property type="entry name" value="PHOSPHATIDYLINOSITOL-GLYCAN BIOSYNTHESIS CLASS F PROTEIN-RELATED"/>
    <property type="match status" value="1"/>
</dbReference>
<proteinExistence type="predicted"/>
<gene>
    <name evidence="2" type="ORF">JQS43_10450</name>
</gene>
<dbReference type="Pfam" id="PF00106">
    <property type="entry name" value="adh_short"/>
    <property type="match status" value="1"/>
</dbReference>
<dbReference type="EMBL" id="CP070499">
    <property type="protein sequence ID" value="QSB16656.1"/>
    <property type="molecule type" value="Genomic_DNA"/>
</dbReference>
<dbReference type="KEGG" id="nhy:JQS43_10450"/>
<keyword evidence="1" id="KW-0560">Oxidoreductase</keyword>
<dbReference type="RefSeq" id="WP_239678881.1">
    <property type="nucleotide sequence ID" value="NZ_CP070499.1"/>
</dbReference>
<dbReference type="Proteomes" id="UP000662857">
    <property type="component" value="Chromosome"/>
</dbReference>
<dbReference type="AlphaFoldDB" id="A0A895YPJ9"/>
<reference evidence="2" key="1">
    <citation type="submission" date="2021-02" db="EMBL/GenBank/DDBJ databases">
        <title>Natrosporangium hydrolyticum gen. nov., sp. nov, a haloalkaliphilic actinobacterium from a soda solonchak soil.</title>
        <authorList>
            <person name="Sorokin D.Y."/>
            <person name="Khijniak T.V."/>
            <person name="Zakharycheva A.P."/>
            <person name="Boueva O.V."/>
            <person name="Ariskina E.V."/>
            <person name="Hahnke R.L."/>
            <person name="Bunk B."/>
            <person name="Sproer C."/>
            <person name="Schumann P."/>
            <person name="Evtushenko L.I."/>
            <person name="Kublanov I.V."/>
        </authorList>
    </citation>
    <scope>NUCLEOTIDE SEQUENCE</scope>
    <source>
        <strain evidence="2">DSM 106523</strain>
    </source>
</reference>
<dbReference type="SUPFAM" id="SSF51735">
    <property type="entry name" value="NAD(P)-binding Rossmann-fold domains"/>
    <property type="match status" value="1"/>
</dbReference>
<evidence type="ECO:0000256" key="1">
    <source>
        <dbReference type="ARBA" id="ARBA00023002"/>
    </source>
</evidence>
<evidence type="ECO:0000313" key="3">
    <source>
        <dbReference type="Proteomes" id="UP000662857"/>
    </source>
</evidence>
<organism evidence="2 3">
    <name type="scientific">Natronosporangium hydrolyticum</name>
    <dbReference type="NCBI Taxonomy" id="2811111"/>
    <lineage>
        <taxon>Bacteria</taxon>
        <taxon>Bacillati</taxon>
        <taxon>Actinomycetota</taxon>
        <taxon>Actinomycetes</taxon>
        <taxon>Micromonosporales</taxon>
        <taxon>Micromonosporaceae</taxon>
        <taxon>Natronosporangium</taxon>
    </lineage>
</organism>
<name>A0A895YPJ9_9ACTN</name>